<proteinExistence type="predicted"/>
<feature type="compositionally biased region" description="Polar residues" evidence="1">
    <location>
        <begin position="33"/>
        <end position="53"/>
    </location>
</feature>
<evidence type="ECO:0000313" key="3">
    <source>
        <dbReference type="Proteomes" id="UP000472260"/>
    </source>
</evidence>
<evidence type="ECO:0000313" key="2">
    <source>
        <dbReference type="Ensembl" id="ENSSANP00000031643.1"/>
    </source>
</evidence>
<organism evidence="2 3">
    <name type="scientific">Sinocyclocheilus anshuiensis</name>
    <dbReference type="NCBI Taxonomy" id="1608454"/>
    <lineage>
        <taxon>Eukaryota</taxon>
        <taxon>Metazoa</taxon>
        <taxon>Chordata</taxon>
        <taxon>Craniata</taxon>
        <taxon>Vertebrata</taxon>
        <taxon>Euteleostomi</taxon>
        <taxon>Actinopterygii</taxon>
        <taxon>Neopterygii</taxon>
        <taxon>Teleostei</taxon>
        <taxon>Ostariophysi</taxon>
        <taxon>Cypriniformes</taxon>
        <taxon>Cyprinidae</taxon>
        <taxon>Cyprininae</taxon>
        <taxon>Sinocyclocheilus</taxon>
    </lineage>
</organism>
<evidence type="ECO:0000256" key="1">
    <source>
        <dbReference type="SAM" id="MobiDB-lite"/>
    </source>
</evidence>
<dbReference type="Ensembl" id="ENSSANT00000033686.1">
    <property type="protein sequence ID" value="ENSSANP00000031643.1"/>
    <property type="gene ID" value="ENSSANG00000016146.1"/>
</dbReference>
<feature type="region of interest" description="Disordered" evidence="1">
    <location>
        <begin position="24"/>
        <end position="59"/>
    </location>
</feature>
<sequence>ITEEELSSINSMMSTVMNVDQINGVDSEPTKISPRNTAKSPSVNRNGRRNQILSCGLMG</sequence>
<accession>A0A671MM28</accession>
<protein>
    <submittedName>
        <fullName evidence="2">Uncharacterized protein</fullName>
    </submittedName>
</protein>
<reference evidence="2" key="1">
    <citation type="submission" date="2025-08" db="UniProtKB">
        <authorList>
            <consortium name="Ensembl"/>
        </authorList>
    </citation>
    <scope>IDENTIFICATION</scope>
</reference>
<keyword evidence="3" id="KW-1185">Reference proteome</keyword>
<reference evidence="2" key="2">
    <citation type="submission" date="2025-09" db="UniProtKB">
        <authorList>
            <consortium name="Ensembl"/>
        </authorList>
    </citation>
    <scope>IDENTIFICATION</scope>
</reference>
<dbReference type="Proteomes" id="UP000472260">
    <property type="component" value="Unassembled WGS sequence"/>
</dbReference>
<name>A0A671MM28_9TELE</name>
<dbReference type="AlphaFoldDB" id="A0A671MM28"/>